<protein>
    <recommendedName>
        <fullName evidence="2">DUF8035 domain-containing protein</fullName>
    </recommendedName>
</protein>
<dbReference type="InterPro" id="IPR051412">
    <property type="entry name" value="Formin_Homology_Diaphanous_sf"/>
</dbReference>
<feature type="compositionally biased region" description="Basic and acidic residues" evidence="1">
    <location>
        <begin position="11"/>
        <end position="63"/>
    </location>
</feature>
<dbReference type="RefSeq" id="XP_033601507.1">
    <property type="nucleotide sequence ID" value="XM_033745416.1"/>
</dbReference>
<reference evidence="3" key="1">
    <citation type="journal article" date="2020" name="Stud. Mycol.">
        <title>101 Dothideomycetes genomes: a test case for predicting lifestyles and emergence of pathogens.</title>
        <authorList>
            <person name="Haridas S."/>
            <person name="Albert R."/>
            <person name="Binder M."/>
            <person name="Bloem J."/>
            <person name="Labutti K."/>
            <person name="Salamov A."/>
            <person name="Andreopoulos B."/>
            <person name="Baker S."/>
            <person name="Barry K."/>
            <person name="Bills G."/>
            <person name="Bluhm B."/>
            <person name="Cannon C."/>
            <person name="Castanera R."/>
            <person name="Culley D."/>
            <person name="Daum C."/>
            <person name="Ezra D."/>
            <person name="Gonzalez J."/>
            <person name="Henrissat B."/>
            <person name="Kuo A."/>
            <person name="Liang C."/>
            <person name="Lipzen A."/>
            <person name="Lutzoni F."/>
            <person name="Magnuson J."/>
            <person name="Mondo S."/>
            <person name="Nolan M."/>
            <person name="Ohm R."/>
            <person name="Pangilinan J."/>
            <person name="Park H.-J."/>
            <person name="Ramirez L."/>
            <person name="Alfaro M."/>
            <person name="Sun H."/>
            <person name="Tritt A."/>
            <person name="Yoshinaga Y."/>
            <person name="Zwiers L.-H."/>
            <person name="Turgeon B."/>
            <person name="Goodwin S."/>
            <person name="Spatafora J."/>
            <person name="Crous P."/>
            <person name="Grigoriev I."/>
        </authorList>
    </citation>
    <scope>NUCLEOTIDE SEQUENCE</scope>
    <source>
        <strain evidence="3">CBS 121739</strain>
    </source>
</reference>
<dbReference type="OrthoDB" id="5410752at2759"/>
<organism evidence="3 4">
    <name type="scientific">Pseudovirgaria hyperparasitica</name>
    <dbReference type="NCBI Taxonomy" id="470096"/>
    <lineage>
        <taxon>Eukaryota</taxon>
        <taxon>Fungi</taxon>
        <taxon>Dikarya</taxon>
        <taxon>Ascomycota</taxon>
        <taxon>Pezizomycotina</taxon>
        <taxon>Dothideomycetes</taxon>
        <taxon>Dothideomycetes incertae sedis</taxon>
        <taxon>Acrospermales</taxon>
        <taxon>Acrospermaceae</taxon>
        <taxon>Pseudovirgaria</taxon>
    </lineage>
</organism>
<feature type="compositionally biased region" description="Basic and acidic residues" evidence="1">
    <location>
        <begin position="305"/>
        <end position="340"/>
    </location>
</feature>
<feature type="compositionally biased region" description="Basic and acidic residues" evidence="1">
    <location>
        <begin position="347"/>
        <end position="362"/>
    </location>
</feature>
<dbReference type="InterPro" id="IPR058348">
    <property type="entry name" value="DUF8035"/>
</dbReference>
<evidence type="ECO:0000313" key="4">
    <source>
        <dbReference type="Proteomes" id="UP000799437"/>
    </source>
</evidence>
<gene>
    <name evidence="3" type="ORF">EJ05DRAFT_485134</name>
</gene>
<feature type="region of interest" description="Disordered" evidence="1">
    <location>
        <begin position="571"/>
        <end position="600"/>
    </location>
</feature>
<dbReference type="EMBL" id="ML996570">
    <property type="protein sequence ID" value="KAF2759056.1"/>
    <property type="molecule type" value="Genomic_DNA"/>
</dbReference>
<feature type="compositionally biased region" description="Pro residues" evidence="1">
    <location>
        <begin position="396"/>
        <end position="411"/>
    </location>
</feature>
<keyword evidence="4" id="KW-1185">Reference proteome</keyword>
<evidence type="ECO:0000256" key="1">
    <source>
        <dbReference type="SAM" id="MobiDB-lite"/>
    </source>
</evidence>
<feature type="compositionally biased region" description="Basic and acidic residues" evidence="1">
    <location>
        <begin position="92"/>
        <end position="167"/>
    </location>
</feature>
<dbReference type="GO" id="GO:0005884">
    <property type="term" value="C:actin filament"/>
    <property type="evidence" value="ECO:0007669"/>
    <property type="project" value="TreeGrafter"/>
</dbReference>
<evidence type="ECO:0000313" key="3">
    <source>
        <dbReference type="EMBL" id="KAF2759056.1"/>
    </source>
</evidence>
<feature type="compositionally biased region" description="Basic and acidic residues" evidence="1">
    <location>
        <begin position="473"/>
        <end position="483"/>
    </location>
</feature>
<dbReference type="AlphaFoldDB" id="A0A6A6WB39"/>
<name>A0A6A6WB39_9PEZI</name>
<feature type="domain" description="DUF8035" evidence="2">
    <location>
        <begin position="650"/>
        <end position="702"/>
    </location>
</feature>
<feature type="compositionally biased region" description="Pro residues" evidence="1">
    <location>
        <begin position="363"/>
        <end position="374"/>
    </location>
</feature>
<feature type="compositionally biased region" description="Basic and acidic residues" evidence="1">
    <location>
        <begin position="533"/>
        <end position="551"/>
    </location>
</feature>
<dbReference type="GeneID" id="54486470"/>
<dbReference type="Pfam" id="PF26118">
    <property type="entry name" value="DUF8035"/>
    <property type="match status" value="1"/>
</dbReference>
<accession>A0A6A6WB39</accession>
<dbReference type="PANTHER" id="PTHR45691">
    <property type="entry name" value="PROTEIN DIAPHANOUS"/>
    <property type="match status" value="1"/>
</dbReference>
<evidence type="ECO:0000259" key="2">
    <source>
        <dbReference type="Pfam" id="PF26118"/>
    </source>
</evidence>
<feature type="compositionally biased region" description="Basic and acidic residues" evidence="1">
    <location>
        <begin position="492"/>
        <end position="519"/>
    </location>
</feature>
<dbReference type="Proteomes" id="UP000799437">
    <property type="component" value="Unassembled WGS sequence"/>
</dbReference>
<feature type="region of interest" description="Disordered" evidence="1">
    <location>
        <begin position="1"/>
        <end position="554"/>
    </location>
</feature>
<sequence>MSRRYPTAELYEERQKDFYRDSHGGRSQRSYDELDVELRESSRRDYGGDPRRSQPDFLREDYGRTTAGPLTIRKSHTEDFDARSRASSAKPRPREHDVDREEIIIRNERRPSGRERGPPPPRETDVEREEIVFRERRGPPPPREVPREVERDEIIYRRREEDVESRATSRRPPPPPPAEEDTRSVKTNRSKTTRGRDVDKEEITIRRTESRGPPRESVRESIREEEREEIRFRTGNGPRGPPGPPPSHRGGDVDKEEIIFRHEERESGPPSRPREVDRDEIIFRHEERSSSPPPPPKSARSTRSRAPEREEIIFRDEHSRGPRGRDVHEDTIVIRPRERSLPPPRLVAREREDFVYRRREQRPPSPPSPPPPPQVEKQEIIIRRTERSPSSSPSRSPSPPPPPPEPQPIMRPPIIQEIITHHRHIDHGVERARPLTPPPPPPEPPKDDDFELSIHRRHTSGGKSYDEDITFESSREKEPERSKKKDRKRARSVREDRSEIEKIEIKDNKDDSSGDEKGFELSITRHRSQSAAPRERDREVAHRRPQPHYEDDIQAEADYYNRKALDRGYPGEAYNGATKDWGLVDVPPGTRRVRLDGQGGAGQEISWERYSGNRRSKFITDDGEYATDFGSSRSSQKAIAPPHPPKPKEDMWTEVTKDLVLEDAIKTMGYEYEETDSFFYVMEYLRYEDVLQLVELSDDIRRDRRSRIKEIQWEREEIRHPAPRSSYDEFVFEREVIHDHRGKRYR</sequence>
<proteinExistence type="predicted"/>
<dbReference type="GO" id="GO:0030041">
    <property type="term" value="P:actin filament polymerization"/>
    <property type="evidence" value="ECO:0007669"/>
    <property type="project" value="TreeGrafter"/>
</dbReference>
<feature type="compositionally biased region" description="Basic and acidic residues" evidence="1">
    <location>
        <begin position="376"/>
        <end position="387"/>
    </location>
</feature>
<feature type="compositionally biased region" description="Basic and acidic residues" evidence="1">
    <location>
        <begin position="75"/>
        <end position="84"/>
    </location>
</feature>
<feature type="compositionally biased region" description="Basic and acidic residues" evidence="1">
    <location>
        <begin position="249"/>
        <end position="289"/>
    </location>
</feature>
<dbReference type="PANTHER" id="PTHR45691:SF6">
    <property type="entry name" value="PROTEIN DIAPHANOUS"/>
    <property type="match status" value="1"/>
</dbReference>
<feature type="compositionally biased region" description="Basic and acidic residues" evidence="1">
    <location>
        <begin position="194"/>
        <end position="232"/>
    </location>
</feature>
<feature type="region of interest" description="Disordered" evidence="1">
    <location>
        <begin position="628"/>
        <end position="650"/>
    </location>
</feature>